<reference evidence="1" key="2">
    <citation type="journal article" date="2021" name="PeerJ">
        <title>Extensive microbial diversity within the chicken gut microbiome revealed by metagenomics and culture.</title>
        <authorList>
            <person name="Gilroy R."/>
            <person name="Ravi A."/>
            <person name="Getino M."/>
            <person name="Pursley I."/>
            <person name="Horton D.L."/>
            <person name="Alikhan N.F."/>
            <person name="Baker D."/>
            <person name="Gharbi K."/>
            <person name="Hall N."/>
            <person name="Watson M."/>
            <person name="Adriaenssens E.M."/>
            <person name="Foster-Nyarko E."/>
            <person name="Jarju S."/>
            <person name="Secka A."/>
            <person name="Antonio M."/>
            <person name="Oren A."/>
            <person name="Chaudhuri R.R."/>
            <person name="La Ragione R."/>
            <person name="Hildebrand F."/>
            <person name="Pallen M.J."/>
        </authorList>
    </citation>
    <scope>NUCLEOTIDE SEQUENCE</scope>
    <source>
        <strain evidence="1">2830</strain>
    </source>
</reference>
<dbReference type="Proteomes" id="UP000824124">
    <property type="component" value="Unassembled WGS sequence"/>
</dbReference>
<evidence type="ECO:0008006" key="3">
    <source>
        <dbReference type="Google" id="ProtNLM"/>
    </source>
</evidence>
<gene>
    <name evidence="1" type="ORF">IAB00_06525</name>
</gene>
<sequence>MNRLLDLQQKADAYLIVNPSALQTVLQLQLNGVRLQQSLLRAANTCGCIKLGTEKLPLPEDGGLEDLKNQPTGDDFKKLCPTCRQELSERLGALLFYAAALANLIGVDLSEICDKEIDKLDLLGYFMLM</sequence>
<dbReference type="EMBL" id="DVMH01000032">
    <property type="protein sequence ID" value="HIU10874.1"/>
    <property type="molecule type" value="Genomic_DNA"/>
</dbReference>
<accession>A0A9D1KZ02</accession>
<comment type="caution">
    <text evidence="1">The sequence shown here is derived from an EMBL/GenBank/DDBJ whole genome shotgun (WGS) entry which is preliminary data.</text>
</comment>
<dbReference type="AlphaFoldDB" id="A0A9D1KZ02"/>
<evidence type="ECO:0000313" key="2">
    <source>
        <dbReference type="Proteomes" id="UP000824124"/>
    </source>
</evidence>
<name>A0A9D1KZ02_9FIRM</name>
<reference evidence="1" key="1">
    <citation type="submission" date="2020-10" db="EMBL/GenBank/DDBJ databases">
        <authorList>
            <person name="Gilroy R."/>
        </authorList>
    </citation>
    <scope>NUCLEOTIDE SEQUENCE</scope>
    <source>
        <strain evidence="1">2830</strain>
    </source>
</reference>
<protein>
    <recommendedName>
        <fullName evidence="3">DUF1573 domain-containing protein</fullName>
    </recommendedName>
</protein>
<proteinExistence type="predicted"/>
<organism evidence="1 2">
    <name type="scientific">Candidatus Avidehalobacter gallistercoris</name>
    <dbReference type="NCBI Taxonomy" id="2840694"/>
    <lineage>
        <taxon>Bacteria</taxon>
        <taxon>Bacillati</taxon>
        <taxon>Bacillota</taxon>
        <taxon>Clostridia</taxon>
        <taxon>Eubacteriales</taxon>
        <taxon>Peptococcaceae</taxon>
        <taxon>Peptococcaceae incertae sedis</taxon>
        <taxon>Candidatus Avidehalobacter</taxon>
    </lineage>
</organism>
<evidence type="ECO:0000313" key="1">
    <source>
        <dbReference type="EMBL" id="HIU10874.1"/>
    </source>
</evidence>